<evidence type="ECO:0000313" key="2">
    <source>
        <dbReference type="Proteomes" id="UP000288675"/>
    </source>
</evidence>
<gene>
    <name evidence="1" type="ORF">EQZ20_16630</name>
</gene>
<sequence>MAKVKKKLQLKSQKTEQLSREEIGAFKPTHIKFNFSFLTTNNKYSFSNPDFKDEYKAQLLTRIVELSSEDYHVISSLPKNRGLEFITGESFSKLVNFKPEFNNSDFRKKASDKYAVFRLYSNNNPIPGRIIGKIVNKIFYVFFIDLKHKIYKG</sequence>
<reference evidence="1 2" key="1">
    <citation type="submission" date="2019-01" db="EMBL/GenBank/DDBJ databases">
        <title>Genome sequence of Bacillus glycinifermentans SRCM103574.</title>
        <authorList>
            <person name="Kong H.-J."/>
            <person name="Jeong S.-Y."/>
            <person name="Jeong D.-Y."/>
        </authorList>
    </citation>
    <scope>NUCLEOTIDE SEQUENCE [LARGE SCALE GENOMIC DNA]</scope>
    <source>
        <strain evidence="1 2">SRCM103574</strain>
    </source>
</reference>
<proteinExistence type="predicted"/>
<dbReference type="AlphaFoldDB" id="A0AAJ3Z064"/>
<dbReference type="Proteomes" id="UP000288675">
    <property type="component" value="Chromosome"/>
</dbReference>
<name>A0AAJ3Z064_9BACI</name>
<evidence type="ECO:0000313" key="1">
    <source>
        <dbReference type="EMBL" id="QAT66362.1"/>
    </source>
</evidence>
<protein>
    <submittedName>
        <fullName evidence="1">Uncharacterized protein</fullName>
    </submittedName>
</protein>
<accession>A0AAJ3Z064</accession>
<dbReference type="EMBL" id="CP035232">
    <property type="protein sequence ID" value="QAT66362.1"/>
    <property type="molecule type" value="Genomic_DNA"/>
</dbReference>
<organism evidence="1 2">
    <name type="scientific">Bacillus glycinifermentans</name>
    <dbReference type="NCBI Taxonomy" id="1664069"/>
    <lineage>
        <taxon>Bacteria</taxon>
        <taxon>Bacillati</taxon>
        <taxon>Bacillota</taxon>
        <taxon>Bacilli</taxon>
        <taxon>Bacillales</taxon>
        <taxon>Bacillaceae</taxon>
        <taxon>Bacillus</taxon>
    </lineage>
</organism>
<dbReference type="GeneID" id="82854300"/>
<dbReference type="RefSeq" id="WP_065894608.1">
    <property type="nucleotide sequence ID" value="NZ_CP035232.1"/>
</dbReference>